<keyword evidence="3" id="KW-0238">DNA-binding</keyword>
<dbReference type="InterPro" id="IPR044800">
    <property type="entry name" value="LEC2-like"/>
</dbReference>
<dbReference type="GO" id="GO:0005634">
    <property type="term" value="C:nucleus"/>
    <property type="evidence" value="ECO:0007669"/>
    <property type="project" value="UniProtKB-SubCell"/>
</dbReference>
<reference evidence="8" key="1">
    <citation type="journal article" date="2015" name="Nat. Genet.">
        <title>The pineapple genome and the evolution of CAM photosynthesis.</title>
        <authorList>
            <person name="Ming R."/>
            <person name="VanBuren R."/>
            <person name="Wai C.M."/>
            <person name="Tang H."/>
            <person name="Schatz M.C."/>
            <person name="Bowers J.E."/>
            <person name="Lyons E."/>
            <person name="Wang M.L."/>
            <person name="Chen J."/>
            <person name="Biggers E."/>
            <person name="Zhang J."/>
            <person name="Huang L."/>
            <person name="Zhang L."/>
            <person name="Miao W."/>
            <person name="Zhang J."/>
            <person name="Ye Z."/>
            <person name="Miao C."/>
            <person name="Lin Z."/>
            <person name="Wang H."/>
            <person name="Zhou H."/>
            <person name="Yim W.C."/>
            <person name="Priest H.D."/>
            <person name="Zheng C."/>
            <person name="Woodhouse M."/>
            <person name="Edger P.P."/>
            <person name="Guyot R."/>
            <person name="Guo H.B."/>
            <person name="Guo H."/>
            <person name="Zheng G."/>
            <person name="Singh R."/>
            <person name="Sharma A."/>
            <person name="Min X."/>
            <person name="Zheng Y."/>
            <person name="Lee H."/>
            <person name="Gurtowski J."/>
            <person name="Sedlazeck F.J."/>
            <person name="Harkess A."/>
            <person name="McKain M.R."/>
            <person name="Liao Z."/>
            <person name="Fang J."/>
            <person name="Liu J."/>
            <person name="Zhang X."/>
            <person name="Zhang Q."/>
            <person name="Hu W."/>
            <person name="Qin Y."/>
            <person name="Wang K."/>
            <person name="Chen L.Y."/>
            <person name="Shirley N."/>
            <person name="Lin Y.R."/>
            <person name="Liu L.Y."/>
            <person name="Hernandez A.G."/>
            <person name="Wright C.L."/>
            <person name="Bulone V."/>
            <person name="Tuskan G.A."/>
            <person name="Heath K."/>
            <person name="Zee F."/>
            <person name="Moore P.H."/>
            <person name="Sunkar R."/>
            <person name="Leebens-Mack J.H."/>
            <person name="Mockler T."/>
            <person name="Bennetzen J.L."/>
            <person name="Freeling M."/>
            <person name="Sankoff D."/>
            <person name="Paterson A.H."/>
            <person name="Zhu X."/>
            <person name="Yang X."/>
            <person name="Smith J.A."/>
            <person name="Cushman J.C."/>
            <person name="Paull R.E."/>
            <person name="Yu Q."/>
        </authorList>
    </citation>
    <scope>NUCLEOTIDE SEQUENCE [LARGE SCALE GENOMIC DNA]</scope>
    <source>
        <strain evidence="8">cv. F153</strain>
    </source>
</reference>
<comment type="subcellular location">
    <subcellularLocation>
        <location evidence="1">Nucleus</location>
    </subcellularLocation>
</comment>
<feature type="region of interest" description="Disordered" evidence="6">
    <location>
        <begin position="26"/>
        <end position="74"/>
    </location>
</feature>
<organism evidence="8 9">
    <name type="scientific">Ananas comosus</name>
    <name type="common">Pineapple</name>
    <name type="synonym">Ananas ananas</name>
    <dbReference type="NCBI Taxonomy" id="4615"/>
    <lineage>
        <taxon>Eukaryota</taxon>
        <taxon>Viridiplantae</taxon>
        <taxon>Streptophyta</taxon>
        <taxon>Embryophyta</taxon>
        <taxon>Tracheophyta</taxon>
        <taxon>Spermatophyta</taxon>
        <taxon>Magnoliopsida</taxon>
        <taxon>Liliopsida</taxon>
        <taxon>Poales</taxon>
        <taxon>Bromeliaceae</taxon>
        <taxon>Bromelioideae</taxon>
        <taxon>Ananas</taxon>
    </lineage>
</organism>
<reference evidence="9" key="2">
    <citation type="submission" date="2025-08" db="UniProtKB">
        <authorList>
            <consortium name="RefSeq"/>
        </authorList>
    </citation>
    <scope>IDENTIFICATION</scope>
    <source>
        <tissue evidence="9">Leaf</tissue>
    </source>
</reference>
<keyword evidence="8" id="KW-1185">Reference proteome</keyword>
<keyword evidence="2" id="KW-0805">Transcription regulation</keyword>
<dbReference type="GO" id="GO:0003677">
    <property type="term" value="F:DNA binding"/>
    <property type="evidence" value="ECO:0007669"/>
    <property type="project" value="UniProtKB-KW"/>
</dbReference>
<dbReference type="FunFam" id="2.40.330.10:FF:000003">
    <property type="entry name" value="B3 domain-containing transcription factor FUS3"/>
    <property type="match status" value="1"/>
</dbReference>
<keyword evidence="5" id="KW-0539">Nucleus</keyword>
<sequence>MAGPTKNGASSSAAAAGSDDLRTAAAAVGGFRAGRKRRSSGRQRRRKPPHARVSSSSAAAAAPPPPLTLQKVSRRSDIASCSETALDLNVPALDPDVRFMFKQAVDGLRFILQKELRNSDVGPLGRIVLPKKEAEAHLPTLKARDGISINMYDLETFQLWTFKYRYWPNNRSRMYILENAGEYVKSHGLQLGDYIMMYKDDTKDKFIIRAKKTANKEEAVDSTDDGIFDSIVPDIVVASARYSDLFLPLGDGMSMAYNLSFAFAADFSMSFPDERAMGNDSINKSDG</sequence>
<dbReference type="GeneID" id="109722130"/>
<dbReference type="PANTHER" id="PTHR31140">
    <property type="entry name" value="B3 DOMAIN-CONTAINING TRANSCRIPTION FACTOR ABI3"/>
    <property type="match status" value="1"/>
</dbReference>
<protein>
    <submittedName>
        <fullName evidence="9">B3 domain-containing protein LFL1-like</fullName>
    </submittedName>
</protein>
<feature type="compositionally biased region" description="Basic residues" evidence="6">
    <location>
        <begin position="33"/>
        <end position="50"/>
    </location>
</feature>
<dbReference type="OrthoDB" id="757982at2759"/>
<name>A0A6P5GK06_ANACO</name>
<dbReference type="Gene3D" id="2.40.330.10">
    <property type="entry name" value="DNA-binding pseudobarrel domain"/>
    <property type="match status" value="1"/>
</dbReference>
<evidence type="ECO:0000256" key="4">
    <source>
        <dbReference type="ARBA" id="ARBA00023163"/>
    </source>
</evidence>
<dbReference type="InterPro" id="IPR015300">
    <property type="entry name" value="DNA-bd_pseudobarrel_sf"/>
</dbReference>
<evidence type="ECO:0000256" key="2">
    <source>
        <dbReference type="ARBA" id="ARBA00023015"/>
    </source>
</evidence>
<evidence type="ECO:0000256" key="3">
    <source>
        <dbReference type="ARBA" id="ARBA00023125"/>
    </source>
</evidence>
<dbReference type="GO" id="GO:0003700">
    <property type="term" value="F:DNA-binding transcription factor activity"/>
    <property type="evidence" value="ECO:0007669"/>
    <property type="project" value="InterPro"/>
</dbReference>
<keyword evidence="4" id="KW-0804">Transcription</keyword>
<evidence type="ECO:0000313" key="8">
    <source>
        <dbReference type="Proteomes" id="UP000515123"/>
    </source>
</evidence>
<feature type="domain" description="TF-B3" evidence="7">
    <location>
        <begin position="112"/>
        <end position="214"/>
    </location>
</feature>
<proteinExistence type="predicted"/>
<evidence type="ECO:0000256" key="6">
    <source>
        <dbReference type="SAM" id="MobiDB-lite"/>
    </source>
</evidence>
<dbReference type="PANTHER" id="PTHR31140:SF73">
    <property type="entry name" value="B3 DOMAIN-CONTAINING TRANSCRIPTION FACTOR FUS3"/>
    <property type="match status" value="1"/>
</dbReference>
<dbReference type="AlphaFoldDB" id="A0A6P5GK06"/>
<gene>
    <name evidence="9" type="primary">LOC109722130</name>
</gene>
<evidence type="ECO:0000259" key="7">
    <source>
        <dbReference type="PROSITE" id="PS50863"/>
    </source>
</evidence>
<dbReference type="SMART" id="SM01019">
    <property type="entry name" value="B3"/>
    <property type="match status" value="1"/>
</dbReference>
<evidence type="ECO:0000256" key="1">
    <source>
        <dbReference type="ARBA" id="ARBA00004123"/>
    </source>
</evidence>
<dbReference type="Proteomes" id="UP000515123">
    <property type="component" value="Linkage group 16"/>
</dbReference>
<accession>A0A6P5GK06</accession>
<evidence type="ECO:0000256" key="5">
    <source>
        <dbReference type="ARBA" id="ARBA00023242"/>
    </source>
</evidence>
<dbReference type="SUPFAM" id="SSF101936">
    <property type="entry name" value="DNA-binding pseudobarrel domain"/>
    <property type="match status" value="1"/>
</dbReference>
<dbReference type="Pfam" id="PF02362">
    <property type="entry name" value="B3"/>
    <property type="match status" value="1"/>
</dbReference>
<dbReference type="PROSITE" id="PS50863">
    <property type="entry name" value="B3"/>
    <property type="match status" value="1"/>
</dbReference>
<evidence type="ECO:0000313" key="9">
    <source>
        <dbReference type="RefSeq" id="XP_020105605.1"/>
    </source>
</evidence>
<dbReference type="CDD" id="cd10017">
    <property type="entry name" value="B3_DNA"/>
    <property type="match status" value="1"/>
</dbReference>
<dbReference type="RefSeq" id="XP_020105605.1">
    <property type="nucleotide sequence ID" value="XM_020250016.1"/>
</dbReference>
<dbReference type="InterPro" id="IPR003340">
    <property type="entry name" value="B3_DNA-bd"/>
</dbReference>